<dbReference type="STRING" id="201973.SAMN04488025_107119"/>
<protein>
    <submittedName>
        <fullName evidence="6">Monosaccharide ABC transporter substrate-binding protein, CUT2 family (TC 3.A.1.2.-)</fullName>
    </submittedName>
</protein>
<feature type="chain" id="PRO_5038596477" evidence="4">
    <location>
        <begin position="20"/>
        <end position="336"/>
    </location>
</feature>
<accession>A0A1I2MGG7</accession>
<dbReference type="EMBL" id="FOOK01000007">
    <property type="protein sequence ID" value="SFF88617.1"/>
    <property type="molecule type" value="Genomic_DNA"/>
</dbReference>
<dbReference type="SUPFAM" id="SSF53822">
    <property type="entry name" value="Periplasmic binding protein-like I"/>
    <property type="match status" value="1"/>
</dbReference>
<dbReference type="GO" id="GO:0030246">
    <property type="term" value="F:carbohydrate binding"/>
    <property type="evidence" value="ECO:0007669"/>
    <property type="project" value="UniProtKB-ARBA"/>
</dbReference>
<reference evidence="7" key="1">
    <citation type="submission" date="2016-10" db="EMBL/GenBank/DDBJ databases">
        <authorList>
            <person name="Varghese N."/>
            <person name="Submissions S."/>
        </authorList>
    </citation>
    <scope>NUCLEOTIDE SEQUENCE [LARGE SCALE GENOMIC DNA]</scope>
    <source>
        <strain evidence="7">DSM 44945</strain>
    </source>
</reference>
<evidence type="ECO:0000256" key="3">
    <source>
        <dbReference type="ARBA" id="ARBA00022729"/>
    </source>
</evidence>
<evidence type="ECO:0000313" key="6">
    <source>
        <dbReference type="EMBL" id="SFF88617.1"/>
    </source>
</evidence>
<dbReference type="Gene3D" id="3.40.50.2300">
    <property type="match status" value="2"/>
</dbReference>
<dbReference type="CDD" id="cd19969">
    <property type="entry name" value="PBP1_ABC_sugar_binding-like"/>
    <property type="match status" value="1"/>
</dbReference>
<dbReference type="PANTHER" id="PTHR46847:SF1">
    <property type="entry name" value="D-ALLOSE-BINDING PERIPLASMIC PROTEIN-RELATED"/>
    <property type="match status" value="1"/>
</dbReference>
<dbReference type="PANTHER" id="PTHR46847">
    <property type="entry name" value="D-ALLOSE-BINDING PERIPLASMIC PROTEIN-RELATED"/>
    <property type="match status" value="1"/>
</dbReference>
<comment type="similarity">
    <text evidence="2">Belongs to the bacterial solute-binding protein 2 family.</text>
</comment>
<organism evidence="6 7">
    <name type="scientific">Planifilum fulgidum</name>
    <dbReference type="NCBI Taxonomy" id="201973"/>
    <lineage>
        <taxon>Bacteria</taxon>
        <taxon>Bacillati</taxon>
        <taxon>Bacillota</taxon>
        <taxon>Bacilli</taxon>
        <taxon>Bacillales</taxon>
        <taxon>Thermoactinomycetaceae</taxon>
        <taxon>Planifilum</taxon>
    </lineage>
</organism>
<dbReference type="InterPro" id="IPR028082">
    <property type="entry name" value="Peripla_BP_I"/>
</dbReference>
<dbReference type="Pfam" id="PF13407">
    <property type="entry name" value="Peripla_BP_4"/>
    <property type="match status" value="1"/>
</dbReference>
<evidence type="ECO:0000256" key="4">
    <source>
        <dbReference type="SAM" id="SignalP"/>
    </source>
</evidence>
<dbReference type="GO" id="GO:0030313">
    <property type="term" value="C:cell envelope"/>
    <property type="evidence" value="ECO:0007669"/>
    <property type="project" value="UniProtKB-SubCell"/>
</dbReference>
<evidence type="ECO:0000256" key="1">
    <source>
        <dbReference type="ARBA" id="ARBA00004196"/>
    </source>
</evidence>
<gene>
    <name evidence="6" type="ORF">SAMN04488025_107119</name>
</gene>
<proteinExistence type="inferred from homology"/>
<dbReference type="InterPro" id="IPR025997">
    <property type="entry name" value="SBP_2_dom"/>
</dbReference>
<evidence type="ECO:0000313" key="7">
    <source>
        <dbReference type="Proteomes" id="UP000198661"/>
    </source>
</evidence>
<name>A0A1I2MGG7_9BACL</name>
<dbReference type="Proteomes" id="UP000198661">
    <property type="component" value="Unassembled WGS sequence"/>
</dbReference>
<sequence>MKRWACGILILALSLSALVGCTTEKDASSQETSAPYQGSKDEKYVMVTFLSGIEYWKGAFRGMEEAAENLGVQAEYKGADQYDINQQITVLEQVIAQKPDGILVTAINPDALVAPINKAIEAGIPVVTFDADAPKSKRYAFLGTSNYDAGVIAARELARLTGEKGEVGVVTVPGQLNHEERKAGFVETIQKEFPDMKVVSIQDGKSDQVQAAQATSAMIQKNPDLVGIFATEASTGVGVGTAVKEAGKVGKIHIISFDTDKGTLDMVKSGIIDATLAQGTWNMGYWGMHFLYNLRHDLVHPVIDWKTAKVGPLPPYVDTGVSVVTKENVDFYYPDK</sequence>
<feature type="domain" description="Periplasmic binding protein" evidence="5">
    <location>
        <begin position="48"/>
        <end position="294"/>
    </location>
</feature>
<evidence type="ECO:0000256" key="2">
    <source>
        <dbReference type="ARBA" id="ARBA00007639"/>
    </source>
</evidence>
<feature type="signal peptide" evidence="4">
    <location>
        <begin position="1"/>
        <end position="19"/>
    </location>
</feature>
<keyword evidence="3 4" id="KW-0732">Signal</keyword>
<evidence type="ECO:0000259" key="5">
    <source>
        <dbReference type="Pfam" id="PF13407"/>
    </source>
</evidence>
<keyword evidence="7" id="KW-1185">Reference proteome</keyword>
<dbReference type="PROSITE" id="PS51257">
    <property type="entry name" value="PROKAR_LIPOPROTEIN"/>
    <property type="match status" value="1"/>
</dbReference>
<dbReference type="AlphaFoldDB" id="A0A1I2MGG7"/>
<comment type="subcellular location">
    <subcellularLocation>
        <location evidence="1">Cell envelope</location>
    </subcellularLocation>
</comment>
<dbReference type="OrthoDB" id="9800520at2"/>